<dbReference type="Gene3D" id="1.20.140.40">
    <property type="entry name" value="Invertase/pectin methylesterase inhibitor family protein"/>
    <property type="match status" value="1"/>
</dbReference>
<sequence>MKMNRILWTFLAVIVAFSVAEAFLDRKAQQLVNGICKKTTDTKYCSEVLVKNLVTPTPSNKDLMNVTLREAERFSANANFFIGTLLRNAGDERPDLQMCAAAYTIVNIALRSAASYFDEASYSKIPKLEDKVAKAVGICKTDFNVPGYKINPMIERNRVMLILTNMAKIVSQMISS</sequence>
<feature type="domain" description="Pectinesterase inhibitor" evidence="5">
    <location>
        <begin position="27"/>
        <end position="170"/>
    </location>
</feature>
<evidence type="ECO:0000256" key="1">
    <source>
        <dbReference type="ARBA" id="ARBA00022729"/>
    </source>
</evidence>
<keyword evidence="7" id="KW-1185">Reference proteome</keyword>
<dbReference type="InterPro" id="IPR052421">
    <property type="entry name" value="PCW_Enzyme_Inhibitor"/>
</dbReference>
<comment type="caution">
    <text evidence="6">The sequence shown here is derived from an EMBL/GenBank/DDBJ whole genome shotgun (WGS) entry which is preliminary data.</text>
</comment>
<accession>A0ABD1C7P4</accession>
<comment type="similarity">
    <text evidence="3">Belongs to the PMEI family.</text>
</comment>
<dbReference type="EMBL" id="JBANAX010000029">
    <property type="protein sequence ID" value="KAL1225512.1"/>
    <property type="molecule type" value="Genomic_DNA"/>
</dbReference>
<evidence type="ECO:0000256" key="2">
    <source>
        <dbReference type="ARBA" id="ARBA00023157"/>
    </source>
</evidence>
<evidence type="ECO:0000256" key="4">
    <source>
        <dbReference type="SAM" id="SignalP"/>
    </source>
</evidence>
<dbReference type="SMART" id="SM00856">
    <property type="entry name" value="PMEI"/>
    <property type="match status" value="1"/>
</dbReference>
<gene>
    <name evidence="6" type="ORF">V5N11_003429</name>
</gene>
<keyword evidence="2" id="KW-1015">Disulfide bond</keyword>
<organism evidence="6 7">
    <name type="scientific">Cardamine amara subsp. amara</name>
    <dbReference type="NCBI Taxonomy" id="228776"/>
    <lineage>
        <taxon>Eukaryota</taxon>
        <taxon>Viridiplantae</taxon>
        <taxon>Streptophyta</taxon>
        <taxon>Embryophyta</taxon>
        <taxon>Tracheophyta</taxon>
        <taxon>Spermatophyta</taxon>
        <taxon>Magnoliopsida</taxon>
        <taxon>eudicotyledons</taxon>
        <taxon>Gunneridae</taxon>
        <taxon>Pentapetalae</taxon>
        <taxon>rosids</taxon>
        <taxon>malvids</taxon>
        <taxon>Brassicales</taxon>
        <taxon>Brassicaceae</taxon>
        <taxon>Cardamineae</taxon>
        <taxon>Cardamine</taxon>
    </lineage>
</organism>
<dbReference type="InterPro" id="IPR006501">
    <property type="entry name" value="Pectinesterase_inhib_dom"/>
</dbReference>
<keyword evidence="1 4" id="KW-0732">Signal</keyword>
<evidence type="ECO:0000313" key="6">
    <source>
        <dbReference type="EMBL" id="KAL1225512.1"/>
    </source>
</evidence>
<dbReference type="InterPro" id="IPR035513">
    <property type="entry name" value="Invertase/methylesterase_inhib"/>
</dbReference>
<evidence type="ECO:0000313" key="7">
    <source>
        <dbReference type="Proteomes" id="UP001558713"/>
    </source>
</evidence>
<dbReference type="Proteomes" id="UP001558713">
    <property type="component" value="Unassembled WGS sequence"/>
</dbReference>
<protein>
    <recommendedName>
        <fullName evidence="5">Pectinesterase inhibitor domain-containing protein</fullName>
    </recommendedName>
</protein>
<dbReference type="SUPFAM" id="SSF101148">
    <property type="entry name" value="Plant invertase/pectin methylesterase inhibitor"/>
    <property type="match status" value="1"/>
</dbReference>
<feature type="signal peptide" evidence="4">
    <location>
        <begin position="1"/>
        <end position="22"/>
    </location>
</feature>
<feature type="chain" id="PRO_5044878850" description="Pectinesterase inhibitor domain-containing protein" evidence="4">
    <location>
        <begin position="23"/>
        <end position="176"/>
    </location>
</feature>
<name>A0ABD1C7P4_CARAN</name>
<proteinExistence type="inferred from homology"/>
<dbReference type="AlphaFoldDB" id="A0ABD1C7P4"/>
<dbReference type="NCBIfam" id="TIGR01614">
    <property type="entry name" value="PME_inhib"/>
    <property type="match status" value="1"/>
</dbReference>
<evidence type="ECO:0000259" key="5">
    <source>
        <dbReference type="SMART" id="SM00856"/>
    </source>
</evidence>
<evidence type="ECO:0000256" key="3">
    <source>
        <dbReference type="ARBA" id="ARBA00038471"/>
    </source>
</evidence>
<dbReference type="PANTHER" id="PTHR36710:SF3">
    <property type="entry name" value="PLANT INVERTASE_PECTIN METHYLESTERASE INHIBITOR SUPERFAMILY PROTEIN"/>
    <property type="match status" value="1"/>
</dbReference>
<reference evidence="6 7" key="1">
    <citation type="submission" date="2024-04" db="EMBL/GenBank/DDBJ databases">
        <title>Genome assembly C_amara_ONT_v2.</title>
        <authorList>
            <person name="Yant L."/>
            <person name="Moore C."/>
            <person name="Slenker M."/>
        </authorList>
    </citation>
    <scope>NUCLEOTIDE SEQUENCE [LARGE SCALE GENOMIC DNA]</scope>
    <source>
        <tissue evidence="6">Leaf</tissue>
    </source>
</reference>
<dbReference type="PANTHER" id="PTHR36710">
    <property type="entry name" value="PECTINESTERASE INHIBITOR-LIKE"/>
    <property type="match status" value="1"/>
</dbReference>